<dbReference type="Proteomes" id="UP001283341">
    <property type="component" value="Unassembled WGS sequence"/>
</dbReference>
<organism evidence="2 3">
    <name type="scientific">Apodospora peruviana</name>
    <dbReference type="NCBI Taxonomy" id="516989"/>
    <lineage>
        <taxon>Eukaryota</taxon>
        <taxon>Fungi</taxon>
        <taxon>Dikarya</taxon>
        <taxon>Ascomycota</taxon>
        <taxon>Pezizomycotina</taxon>
        <taxon>Sordariomycetes</taxon>
        <taxon>Sordariomycetidae</taxon>
        <taxon>Sordariales</taxon>
        <taxon>Lasiosphaeriaceae</taxon>
        <taxon>Apodospora</taxon>
    </lineage>
</organism>
<dbReference type="EMBL" id="JAUEDM010000008">
    <property type="protein sequence ID" value="KAK3312813.1"/>
    <property type="molecule type" value="Genomic_DNA"/>
</dbReference>
<comment type="caution">
    <text evidence="2">The sequence shown here is derived from an EMBL/GenBank/DDBJ whole genome shotgun (WGS) entry which is preliminary data.</text>
</comment>
<feature type="signal peptide" evidence="1">
    <location>
        <begin position="1"/>
        <end position="18"/>
    </location>
</feature>
<protein>
    <submittedName>
        <fullName evidence="2">Uncharacterized protein</fullName>
    </submittedName>
</protein>
<accession>A0AAE0LYX7</accession>
<dbReference type="AlphaFoldDB" id="A0AAE0LYX7"/>
<evidence type="ECO:0000256" key="1">
    <source>
        <dbReference type="SAM" id="SignalP"/>
    </source>
</evidence>
<name>A0AAE0LYX7_9PEZI</name>
<gene>
    <name evidence="2" type="ORF">B0H66DRAFT_537898</name>
</gene>
<evidence type="ECO:0000313" key="3">
    <source>
        <dbReference type="Proteomes" id="UP001283341"/>
    </source>
</evidence>
<evidence type="ECO:0000313" key="2">
    <source>
        <dbReference type="EMBL" id="KAK3312813.1"/>
    </source>
</evidence>
<reference evidence="2" key="1">
    <citation type="journal article" date="2023" name="Mol. Phylogenet. Evol.">
        <title>Genome-scale phylogeny and comparative genomics of the fungal order Sordariales.</title>
        <authorList>
            <person name="Hensen N."/>
            <person name="Bonometti L."/>
            <person name="Westerberg I."/>
            <person name="Brannstrom I.O."/>
            <person name="Guillou S."/>
            <person name="Cros-Aarteil S."/>
            <person name="Calhoun S."/>
            <person name="Haridas S."/>
            <person name="Kuo A."/>
            <person name="Mondo S."/>
            <person name="Pangilinan J."/>
            <person name="Riley R."/>
            <person name="LaButti K."/>
            <person name="Andreopoulos B."/>
            <person name="Lipzen A."/>
            <person name="Chen C."/>
            <person name="Yan M."/>
            <person name="Daum C."/>
            <person name="Ng V."/>
            <person name="Clum A."/>
            <person name="Steindorff A."/>
            <person name="Ohm R.A."/>
            <person name="Martin F."/>
            <person name="Silar P."/>
            <person name="Natvig D.O."/>
            <person name="Lalanne C."/>
            <person name="Gautier V."/>
            <person name="Ament-Velasquez S.L."/>
            <person name="Kruys A."/>
            <person name="Hutchinson M.I."/>
            <person name="Powell A.J."/>
            <person name="Barry K."/>
            <person name="Miller A.N."/>
            <person name="Grigoriev I.V."/>
            <person name="Debuchy R."/>
            <person name="Gladieux P."/>
            <person name="Hiltunen Thoren M."/>
            <person name="Johannesson H."/>
        </authorList>
    </citation>
    <scope>NUCLEOTIDE SEQUENCE</scope>
    <source>
        <strain evidence="2">CBS 118394</strain>
    </source>
</reference>
<proteinExistence type="predicted"/>
<keyword evidence="1" id="KW-0732">Signal</keyword>
<keyword evidence="3" id="KW-1185">Reference proteome</keyword>
<feature type="chain" id="PRO_5042232249" evidence="1">
    <location>
        <begin position="19"/>
        <end position="173"/>
    </location>
</feature>
<reference evidence="2" key="2">
    <citation type="submission" date="2023-06" db="EMBL/GenBank/DDBJ databases">
        <authorList>
            <consortium name="Lawrence Berkeley National Laboratory"/>
            <person name="Haridas S."/>
            <person name="Hensen N."/>
            <person name="Bonometti L."/>
            <person name="Westerberg I."/>
            <person name="Brannstrom I.O."/>
            <person name="Guillou S."/>
            <person name="Cros-Aarteil S."/>
            <person name="Calhoun S."/>
            <person name="Kuo A."/>
            <person name="Mondo S."/>
            <person name="Pangilinan J."/>
            <person name="Riley R."/>
            <person name="Labutti K."/>
            <person name="Andreopoulos B."/>
            <person name="Lipzen A."/>
            <person name="Chen C."/>
            <person name="Yanf M."/>
            <person name="Daum C."/>
            <person name="Ng V."/>
            <person name="Clum A."/>
            <person name="Steindorff A."/>
            <person name="Ohm R."/>
            <person name="Martin F."/>
            <person name="Silar P."/>
            <person name="Natvig D."/>
            <person name="Lalanne C."/>
            <person name="Gautier V."/>
            <person name="Ament-Velasquez S.L."/>
            <person name="Kruys A."/>
            <person name="Hutchinson M.I."/>
            <person name="Powell A.J."/>
            <person name="Barry K."/>
            <person name="Miller A.N."/>
            <person name="Grigoriev I.V."/>
            <person name="Debuchy R."/>
            <person name="Gladieux P."/>
            <person name="Thoren M.H."/>
            <person name="Johannesson H."/>
        </authorList>
    </citation>
    <scope>NUCLEOTIDE SEQUENCE</scope>
    <source>
        <strain evidence="2">CBS 118394</strain>
    </source>
</reference>
<sequence length="173" mass="18813">MVAVSFLFVATLAASVFAQLNTTSEQTSVSDVEVVPQETITGAVPNVFTRVINRIVRRGEGIHLVNCGNSSAVVYCANDSNCNFNPSSANKCNTSSIARGQIKWEGATKSCTFSTGTKFTWNIRSDAQSLKDYSNVGSGDNGFNKFTIFKDDKHAMFMDSNKNSCLSIYYCLP</sequence>